<comment type="caution">
    <text evidence="9">The sequence shown here is derived from an EMBL/GenBank/DDBJ whole genome shotgun (WGS) entry which is preliminary data.</text>
</comment>
<evidence type="ECO:0000256" key="1">
    <source>
        <dbReference type="ARBA" id="ARBA00000221"/>
    </source>
</evidence>
<keyword evidence="10" id="KW-1185">Reference proteome</keyword>
<sequence length="464" mass="52944">MVNMAGSCRKCLILVGLFILSVFVFYKCTKTAPAAPNIEATWWGSGEPQKEDETIRPFKIAITPGVLLDLQRRLNNTLPFQEPLEGVNQNYGMNTKLLQKIIDYWKTKYDWSKRQQFLNQFPQFRTRIQGLNIHFIHVKPKEVPDGVEIVPILLLHGWPGSVREFYEIIPILTTPEKGRDFVFEVIVPSLPGYGFSDGAVRPGMNPAQMAQIFNALMTRLGFNRYYAQGGDWGSGISQNLAVLYPDRIIGVHRNWCSANELFHWKSYVGSIFPSLFFTEKEIDKVTPITRTVQFILLESGYFHLQASKPDTIGVALRDSPAGLAAYILEKFTTWTNRDWKDLPDGGLTKKFTYDQLLDNVMIYWITKSITTSVRLYAEAISQAYTNHQFNNIPVEVPAGCNRFSNELIYSAETLLKEVNKNLIHLTDYEGGHFAAFEVPEVLGKDIIEFVRKVRNLSQIPNKEL</sequence>
<evidence type="ECO:0000256" key="2">
    <source>
        <dbReference type="ARBA" id="ARBA00004111"/>
    </source>
</evidence>
<evidence type="ECO:0000256" key="4">
    <source>
        <dbReference type="ARBA" id="ARBA00022797"/>
    </source>
</evidence>
<protein>
    <recommendedName>
        <fullName evidence="6">Epoxide hydrolase</fullName>
        <ecNumber evidence="6">3.3.2.9</ecNumber>
    </recommendedName>
</protein>
<dbReference type="InterPro" id="IPR000639">
    <property type="entry name" value="Epox_hydrolase-like"/>
</dbReference>
<dbReference type="InterPro" id="IPR029058">
    <property type="entry name" value="AB_hydrolase_fold"/>
</dbReference>
<comment type="similarity">
    <text evidence="3 6">Belongs to the peptidase S33 family.</text>
</comment>
<proteinExistence type="inferred from homology"/>
<dbReference type="GO" id="GO:0033961">
    <property type="term" value="F:cis-stilbene-oxide hydrolase activity"/>
    <property type="evidence" value="ECO:0007669"/>
    <property type="project" value="UniProtKB-UniRule"/>
</dbReference>
<feature type="active site" description="Proton acceptor" evidence="7">
    <location>
        <position position="432"/>
    </location>
</feature>
<name>A0ABD1FD74_HYPHA</name>
<dbReference type="AlphaFoldDB" id="A0ABD1FD74"/>
<keyword evidence="4 6" id="KW-0058">Aromatic hydrocarbons catabolism</keyword>
<dbReference type="Proteomes" id="UP001566132">
    <property type="component" value="Unassembled WGS sequence"/>
</dbReference>
<comment type="catalytic activity">
    <reaction evidence="6">
        <text>cis-stilbene oxide + H2O = (1R,2R)-hydrobenzoin</text>
        <dbReference type="Rhea" id="RHEA:23900"/>
        <dbReference type="ChEBI" id="CHEBI:15377"/>
        <dbReference type="ChEBI" id="CHEBI:50004"/>
        <dbReference type="ChEBI" id="CHEBI:50014"/>
        <dbReference type="EC" id="3.3.2.9"/>
    </reaction>
</comment>
<dbReference type="Gene3D" id="3.40.50.1820">
    <property type="entry name" value="alpha/beta hydrolase"/>
    <property type="match status" value="1"/>
</dbReference>
<keyword evidence="6" id="KW-0472">Membrane</keyword>
<feature type="domain" description="Epoxide hydrolase N-terminal" evidence="8">
    <location>
        <begin position="55"/>
        <end position="165"/>
    </location>
</feature>
<organism evidence="9 10">
    <name type="scientific">Hypothenemus hampei</name>
    <name type="common">Coffee berry borer</name>
    <dbReference type="NCBI Taxonomy" id="57062"/>
    <lineage>
        <taxon>Eukaryota</taxon>
        <taxon>Metazoa</taxon>
        <taxon>Ecdysozoa</taxon>
        <taxon>Arthropoda</taxon>
        <taxon>Hexapoda</taxon>
        <taxon>Insecta</taxon>
        <taxon>Pterygota</taxon>
        <taxon>Neoptera</taxon>
        <taxon>Endopterygota</taxon>
        <taxon>Coleoptera</taxon>
        <taxon>Polyphaga</taxon>
        <taxon>Cucujiformia</taxon>
        <taxon>Curculionidae</taxon>
        <taxon>Scolytinae</taxon>
        <taxon>Hypothenemus</taxon>
    </lineage>
</organism>
<dbReference type="SUPFAM" id="SSF53474">
    <property type="entry name" value="alpha/beta-Hydrolases"/>
    <property type="match status" value="1"/>
</dbReference>
<dbReference type="PIRSF" id="PIRSF001112">
    <property type="entry name" value="Epoxide_hydrolase"/>
    <property type="match status" value="1"/>
</dbReference>
<evidence type="ECO:0000313" key="9">
    <source>
        <dbReference type="EMBL" id="KAL1517022.1"/>
    </source>
</evidence>
<dbReference type="PANTHER" id="PTHR21661:SF35">
    <property type="entry name" value="EPOXIDE HYDROLASE"/>
    <property type="match status" value="1"/>
</dbReference>
<gene>
    <name evidence="9" type="ORF">ABEB36_000842</name>
</gene>
<dbReference type="Pfam" id="PF06441">
    <property type="entry name" value="EHN"/>
    <property type="match status" value="1"/>
</dbReference>
<feature type="active site" description="Proton donor" evidence="7">
    <location>
        <position position="376"/>
    </location>
</feature>
<evidence type="ECO:0000256" key="3">
    <source>
        <dbReference type="ARBA" id="ARBA00010088"/>
    </source>
</evidence>
<evidence type="ECO:0000256" key="7">
    <source>
        <dbReference type="PIRSR" id="PIRSR001112-1"/>
    </source>
</evidence>
<dbReference type="EMBL" id="JBDJPC010000001">
    <property type="protein sequence ID" value="KAL1517022.1"/>
    <property type="molecule type" value="Genomic_DNA"/>
</dbReference>
<evidence type="ECO:0000256" key="5">
    <source>
        <dbReference type="ARBA" id="ARBA00022801"/>
    </source>
</evidence>
<reference evidence="9 10" key="1">
    <citation type="submission" date="2024-05" db="EMBL/GenBank/DDBJ databases">
        <title>Genetic variation in Jamaican populations of the coffee berry borer (Hypothenemus hampei).</title>
        <authorList>
            <person name="Errbii M."/>
            <person name="Myrie A."/>
        </authorList>
    </citation>
    <scope>NUCLEOTIDE SEQUENCE [LARGE SCALE GENOMIC DNA]</scope>
    <source>
        <strain evidence="9">JA-Hopewell-2020-01-JO</strain>
        <tissue evidence="9">Whole body</tissue>
    </source>
</reference>
<evidence type="ECO:0000259" key="8">
    <source>
        <dbReference type="Pfam" id="PF06441"/>
    </source>
</evidence>
<dbReference type="InterPro" id="IPR016292">
    <property type="entry name" value="Epoxide_hydrolase"/>
</dbReference>
<dbReference type="InterPro" id="IPR010497">
    <property type="entry name" value="Epoxide_hydro_N"/>
</dbReference>
<dbReference type="GO" id="GO:0005789">
    <property type="term" value="C:endoplasmic reticulum membrane"/>
    <property type="evidence" value="ECO:0007669"/>
    <property type="project" value="UniProtKB-SubCell"/>
</dbReference>
<evidence type="ECO:0000313" key="10">
    <source>
        <dbReference type="Proteomes" id="UP001566132"/>
    </source>
</evidence>
<comment type="catalytic activity">
    <reaction evidence="1 6">
        <text>1-(4-methoxyphenyl)-N-methyl-N-[(3-methyloxetan-3-yl)methyl]methanamine + H2O = 2-{[(4-methoxybenzyl)(methyl)amino]methyl}-2-methylpropane-1,3-diol</text>
        <dbReference type="Rhea" id="RHEA:55764"/>
        <dbReference type="ChEBI" id="CHEBI:15377"/>
        <dbReference type="ChEBI" id="CHEBI:139161"/>
        <dbReference type="ChEBI" id="CHEBI:139164"/>
        <dbReference type="EC" id="3.3.2.9"/>
    </reaction>
</comment>
<dbReference type="PRINTS" id="PR00412">
    <property type="entry name" value="EPOXHYDRLASE"/>
</dbReference>
<comment type="function">
    <text evidence="6">Catalyzes juvenile hormone hydrolysis.</text>
</comment>
<feature type="active site" description="Nucleophile" evidence="7">
    <location>
        <position position="231"/>
    </location>
</feature>
<comment type="subcellular location">
    <subcellularLocation>
        <location evidence="6">Endoplasmic reticulum membrane</location>
    </subcellularLocation>
    <subcellularLocation>
        <location evidence="2">Microsome membrane</location>
        <topology evidence="2">Single-pass membrane protein</topology>
    </subcellularLocation>
</comment>
<evidence type="ECO:0000256" key="6">
    <source>
        <dbReference type="PIRNR" id="PIRNR001112"/>
    </source>
</evidence>
<keyword evidence="5 6" id="KW-0378">Hydrolase</keyword>
<keyword evidence="6" id="KW-0256">Endoplasmic reticulum</keyword>
<dbReference type="PANTHER" id="PTHR21661">
    <property type="entry name" value="EPOXIDE HYDROLASE 1-RELATED"/>
    <property type="match status" value="1"/>
</dbReference>
<dbReference type="EC" id="3.3.2.9" evidence="6"/>
<accession>A0ABD1FD74</accession>